<dbReference type="RefSeq" id="WP_223919439.1">
    <property type="nucleotide sequence ID" value="NZ_BPNL01000005.1"/>
</dbReference>
<sequence>MTDVLKVYHGTSFENLASILKEGIRPPSFWTYKHQAMVTYAGIAEMQGYGGAVIAVHVGDHRWHEMNKQNLNFLPIEGTAHEAYCIMESNGIGIICLEHISPDAIEVVYTGEPDLNKRRFKRS</sequence>
<organism evidence="1 2">
    <name type="scientific">Aeromonas caviae</name>
    <name type="common">Aeromonas punctata</name>
    <dbReference type="NCBI Taxonomy" id="648"/>
    <lineage>
        <taxon>Bacteria</taxon>
        <taxon>Pseudomonadati</taxon>
        <taxon>Pseudomonadota</taxon>
        <taxon>Gammaproteobacteria</taxon>
        <taxon>Aeromonadales</taxon>
        <taxon>Aeromonadaceae</taxon>
        <taxon>Aeromonas</taxon>
    </lineage>
</organism>
<proteinExistence type="predicted"/>
<evidence type="ECO:0000313" key="1">
    <source>
        <dbReference type="EMBL" id="GJA53277.1"/>
    </source>
</evidence>
<name>A0AAI9KP09_AERCA</name>
<dbReference type="AlphaFoldDB" id="A0AAI9KP09"/>
<dbReference type="EMBL" id="BPNL01000005">
    <property type="protein sequence ID" value="GJA53277.1"/>
    <property type="molecule type" value="Genomic_DNA"/>
</dbReference>
<gene>
    <name evidence="1" type="ORF">KAM348_07000</name>
</gene>
<reference evidence="1" key="1">
    <citation type="submission" date="2021-07" db="EMBL/GenBank/DDBJ databases">
        <title>Draft genome sequence of carbapenem-resistant Aeromonas spp. in Japan.</title>
        <authorList>
            <person name="Maehana S."/>
            <person name="Suzuki M."/>
            <person name="Kitasato H."/>
        </authorList>
    </citation>
    <scope>NUCLEOTIDE SEQUENCE</scope>
    <source>
        <strain evidence="1">KAM348</strain>
    </source>
</reference>
<evidence type="ECO:0000313" key="2">
    <source>
        <dbReference type="Proteomes" id="UP000887009"/>
    </source>
</evidence>
<dbReference type="Proteomes" id="UP000887009">
    <property type="component" value="Unassembled WGS sequence"/>
</dbReference>
<comment type="caution">
    <text evidence="1">The sequence shown here is derived from an EMBL/GenBank/DDBJ whole genome shotgun (WGS) entry which is preliminary data.</text>
</comment>
<protein>
    <submittedName>
        <fullName evidence="1">Uncharacterized protein</fullName>
    </submittedName>
</protein>
<accession>A0AAI9KP09</accession>